<organism evidence="3 4">
    <name type="scientific">Salinithrix halophila</name>
    <dbReference type="NCBI Taxonomy" id="1485204"/>
    <lineage>
        <taxon>Bacteria</taxon>
        <taxon>Bacillati</taxon>
        <taxon>Bacillota</taxon>
        <taxon>Bacilli</taxon>
        <taxon>Bacillales</taxon>
        <taxon>Thermoactinomycetaceae</taxon>
        <taxon>Salinithrix</taxon>
    </lineage>
</organism>
<dbReference type="NCBIfam" id="TIGR00106">
    <property type="entry name" value="MTH1187 family thiamine-binding protein"/>
    <property type="match status" value="1"/>
</dbReference>
<proteinExistence type="inferred from homology"/>
<evidence type="ECO:0000256" key="1">
    <source>
        <dbReference type="ARBA" id="ARBA00010272"/>
    </source>
</evidence>
<sequence length="97" mass="10696">MEISVVPVGRESGSFRDVVQEICQSVEEAGLKYQMTPTATVIEGEVDPLLQIAGDIHRQSFRDGVERVVTHLVLDDRKQERMELDAQVSKVKNGGGS</sequence>
<dbReference type="SUPFAM" id="SSF89957">
    <property type="entry name" value="MTH1187/YkoF-like"/>
    <property type="match status" value="1"/>
</dbReference>
<dbReference type="EMBL" id="JBHSAP010000015">
    <property type="protein sequence ID" value="MFC4077285.1"/>
    <property type="molecule type" value="Genomic_DNA"/>
</dbReference>
<evidence type="ECO:0000313" key="4">
    <source>
        <dbReference type="Proteomes" id="UP001595843"/>
    </source>
</evidence>
<keyword evidence="4" id="KW-1185">Reference proteome</keyword>
<evidence type="ECO:0000313" key="3">
    <source>
        <dbReference type="EMBL" id="MFC4077285.1"/>
    </source>
</evidence>
<dbReference type="InterPro" id="IPR002767">
    <property type="entry name" value="Thiamine_BP"/>
</dbReference>
<dbReference type="Pfam" id="PF01910">
    <property type="entry name" value="Thiamine_BP"/>
    <property type="match status" value="1"/>
</dbReference>
<dbReference type="PANTHER" id="PTHR33777">
    <property type="entry name" value="UPF0045 PROTEIN ECM15"/>
    <property type="match status" value="1"/>
</dbReference>
<comment type="similarity">
    <text evidence="1">Belongs to the UPF0045 family.</text>
</comment>
<dbReference type="InterPro" id="IPR029756">
    <property type="entry name" value="MTH1187/YkoF-like"/>
</dbReference>
<evidence type="ECO:0000259" key="2">
    <source>
        <dbReference type="Pfam" id="PF01910"/>
    </source>
</evidence>
<dbReference type="Proteomes" id="UP001595843">
    <property type="component" value="Unassembled WGS sequence"/>
</dbReference>
<reference evidence="4" key="1">
    <citation type="journal article" date="2019" name="Int. J. Syst. Evol. Microbiol.">
        <title>The Global Catalogue of Microorganisms (GCM) 10K type strain sequencing project: providing services to taxonomists for standard genome sequencing and annotation.</title>
        <authorList>
            <consortium name="The Broad Institute Genomics Platform"/>
            <consortium name="The Broad Institute Genome Sequencing Center for Infectious Disease"/>
            <person name="Wu L."/>
            <person name="Ma J."/>
        </authorList>
    </citation>
    <scope>NUCLEOTIDE SEQUENCE [LARGE SCALE GENOMIC DNA]</scope>
    <source>
        <strain evidence="4">IBRC-M 10813</strain>
    </source>
</reference>
<accession>A0ABV8JFP3</accession>
<protein>
    <submittedName>
        <fullName evidence="3">MTH1187 family thiamine-binding protein</fullName>
    </submittedName>
</protein>
<dbReference type="InterPro" id="IPR051614">
    <property type="entry name" value="UPF0045_domain"/>
</dbReference>
<name>A0ABV8JFP3_9BACL</name>
<dbReference type="Gene3D" id="3.30.70.930">
    <property type="match status" value="1"/>
</dbReference>
<comment type="caution">
    <text evidence="3">The sequence shown here is derived from an EMBL/GenBank/DDBJ whole genome shotgun (WGS) entry which is preliminary data.</text>
</comment>
<dbReference type="PANTHER" id="PTHR33777:SF1">
    <property type="entry name" value="UPF0045 PROTEIN ECM15"/>
    <property type="match status" value="1"/>
</dbReference>
<feature type="domain" description="Thiamine-binding protein" evidence="2">
    <location>
        <begin position="1"/>
        <end position="92"/>
    </location>
</feature>
<gene>
    <name evidence="3" type="ORF">ACFOUO_10795</name>
</gene>